<organism evidence="1 2">
    <name type="scientific">Salinomyces thailandicus</name>
    <dbReference type="NCBI Taxonomy" id="706561"/>
    <lineage>
        <taxon>Eukaryota</taxon>
        <taxon>Fungi</taxon>
        <taxon>Dikarya</taxon>
        <taxon>Ascomycota</taxon>
        <taxon>Pezizomycotina</taxon>
        <taxon>Dothideomycetes</taxon>
        <taxon>Dothideomycetidae</taxon>
        <taxon>Mycosphaerellales</taxon>
        <taxon>Teratosphaeriaceae</taxon>
        <taxon>Salinomyces</taxon>
    </lineage>
</organism>
<sequence length="118" mass="12987">MPDVSLPSGEWAISTGSLVLVTGANSFHDLHIVDQLLLSGYRVWWQVRSAEKAMWTSEYLSDRYGSDKYTTAIVPDMLPQGASDLAAFHCSGYVHVAAIMTFSSNPQEVFPLTARSMT</sequence>
<protein>
    <submittedName>
        <fullName evidence="1">Uncharacterized protein</fullName>
    </submittedName>
</protein>
<keyword evidence="2" id="KW-1185">Reference proteome</keyword>
<dbReference type="EMBL" id="NAJL01000078">
    <property type="protein sequence ID" value="TKA22296.1"/>
    <property type="molecule type" value="Genomic_DNA"/>
</dbReference>
<dbReference type="Gene3D" id="3.40.50.720">
    <property type="entry name" value="NAD(P)-binding Rossmann-like Domain"/>
    <property type="match status" value="1"/>
</dbReference>
<accession>A0A4U0TKQ7</accession>
<dbReference type="SUPFAM" id="SSF51735">
    <property type="entry name" value="NAD(P)-binding Rossmann-fold domains"/>
    <property type="match status" value="1"/>
</dbReference>
<proteinExistence type="predicted"/>
<dbReference type="OrthoDB" id="2735536at2759"/>
<evidence type="ECO:0000313" key="2">
    <source>
        <dbReference type="Proteomes" id="UP000308549"/>
    </source>
</evidence>
<dbReference type="Proteomes" id="UP000308549">
    <property type="component" value="Unassembled WGS sequence"/>
</dbReference>
<reference evidence="1 2" key="1">
    <citation type="submission" date="2017-03" db="EMBL/GenBank/DDBJ databases">
        <title>Genomes of endolithic fungi from Antarctica.</title>
        <authorList>
            <person name="Coleine C."/>
            <person name="Masonjones S."/>
            <person name="Stajich J.E."/>
        </authorList>
    </citation>
    <scope>NUCLEOTIDE SEQUENCE [LARGE SCALE GENOMIC DNA]</scope>
    <source>
        <strain evidence="1 2">CCFEE 6315</strain>
    </source>
</reference>
<evidence type="ECO:0000313" key="1">
    <source>
        <dbReference type="EMBL" id="TKA22296.1"/>
    </source>
</evidence>
<dbReference type="AlphaFoldDB" id="A0A4U0TKQ7"/>
<gene>
    <name evidence="1" type="ORF">B0A50_08021</name>
</gene>
<comment type="caution">
    <text evidence="1">The sequence shown here is derived from an EMBL/GenBank/DDBJ whole genome shotgun (WGS) entry which is preliminary data.</text>
</comment>
<name>A0A4U0TKQ7_9PEZI</name>
<dbReference type="InterPro" id="IPR036291">
    <property type="entry name" value="NAD(P)-bd_dom_sf"/>
</dbReference>